<feature type="transmembrane region" description="Helical" evidence="6">
    <location>
        <begin position="63"/>
        <end position="82"/>
    </location>
</feature>
<dbReference type="InterPro" id="IPR000014">
    <property type="entry name" value="PAS"/>
</dbReference>
<feature type="transmembrane region" description="Helical" evidence="6">
    <location>
        <begin position="29"/>
        <end position="51"/>
    </location>
</feature>
<evidence type="ECO:0000256" key="1">
    <source>
        <dbReference type="ARBA" id="ARBA00000085"/>
    </source>
</evidence>
<dbReference type="EC" id="2.7.13.3" evidence="2"/>
<feature type="domain" description="PAC" evidence="9">
    <location>
        <begin position="385"/>
        <end position="437"/>
    </location>
</feature>
<evidence type="ECO:0000313" key="11">
    <source>
        <dbReference type="Proteomes" id="UP000295390"/>
    </source>
</evidence>
<gene>
    <name evidence="10" type="ORF">DFQ07_2532</name>
</gene>
<keyword evidence="4" id="KW-0808">Transferase</keyword>
<feature type="transmembrane region" description="Helical" evidence="6">
    <location>
        <begin position="140"/>
        <end position="157"/>
    </location>
</feature>
<dbReference type="CDD" id="cd00130">
    <property type="entry name" value="PAS"/>
    <property type="match status" value="1"/>
</dbReference>
<dbReference type="InterPro" id="IPR036890">
    <property type="entry name" value="HATPase_C_sf"/>
</dbReference>
<feature type="transmembrane region" description="Helical" evidence="6">
    <location>
        <begin position="169"/>
        <end position="190"/>
    </location>
</feature>
<dbReference type="SMART" id="SM00086">
    <property type="entry name" value="PAC"/>
    <property type="match status" value="1"/>
</dbReference>
<feature type="transmembrane region" description="Helical" evidence="6">
    <location>
        <begin position="202"/>
        <end position="220"/>
    </location>
</feature>
<reference evidence="10 11" key="1">
    <citation type="submission" date="2019-03" db="EMBL/GenBank/DDBJ databases">
        <title>Genomic Encyclopedia of Type Strains, Phase III (KMG-III): the genomes of soil and plant-associated and newly described type strains.</title>
        <authorList>
            <person name="Whitman W."/>
        </authorList>
    </citation>
    <scope>NUCLEOTIDE SEQUENCE [LARGE SCALE GENOMIC DNA]</scope>
    <source>
        <strain evidence="10 11">CECT 8283</strain>
    </source>
</reference>
<dbReference type="OrthoDB" id="9781208at2"/>
<dbReference type="Pfam" id="PF02518">
    <property type="entry name" value="HATPase_c"/>
    <property type="match status" value="1"/>
</dbReference>
<feature type="transmembrane region" description="Helical" evidence="6">
    <location>
        <begin position="94"/>
        <end position="120"/>
    </location>
</feature>
<dbReference type="InterPro" id="IPR036097">
    <property type="entry name" value="HisK_dim/P_sf"/>
</dbReference>
<feature type="transmembrane region" description="Helical" evidence="6">
    <location>
        <begin position="272"/>
        <end position="293"/>
    </location>
</feature>
<dbReference type="PANTHER" id="PTHR43304">
    <property type="entry name" value="PHYTOCHROME-LIKE PROTEIN CPH1"/>
    <property type="match status" value="1"/>
</dbReference>
<protein>
    <recommendedName>
        <fullName evidence="2">histidine kinase</fullName>
        <ecNumber evidence="2">2.7.13.3</ecNumber>
    </recommendedName>
</protein>
<evidence type="ECO:0000256" key="4">
    <source>
        <dbReference type="ARBA" id="ARBA00022679"/>
    </source>
</evidence>
<keyword evidence="5" id="KW-0418">Kinase</keyword>
<evidence type="ECO:0000256" key="6">
    <source>
        <dbReference type="SAM" id="Phobius"/>
    </source>
</evidence>
<dbReference type="PROSITE" id="PS50112">
    <property type="entry name" value="PAS"/>
    <property type="match status" value="1"/>
</dbReference>
<dbReference type="SMART" id="SM00388">
    <property type="entry name" value="HisKA"/>
    <property type="match status" value="1"/>
</dbReference>
<dbReference type="Gene3D" id="3.30.450.20">
    <property type="entry name" value="PAS domain"/>
    <property type="match status" value="1"/>
</dbReference>
<dbReference type="InterPro" id="IPR001610">
    <property type="entry name" value="PAC"/>
</dbReference>
<proteinExistence type="predicted"/>
<dbReference type="InterPro" id="IPR004358">
    <property type="entry name" value="Sig_transdc_His_kin-like_C"/>
</dbReference>
<keyword evidence="6" id="KW-0812">Transmembrane</keyword>
<dbReference type="CDD" id="cd00082">
    <property type="entry name" value="HisKA"/>
    <property type="match status" value="1"/>
</dbReference>
<dbReference type="PROSITE" id="PS50109">
    <property type="entry name" value="HIS_KIN"/>
    <property type="match status" value="1"/>
</dbReference>
<dbReference type="InterPro" id="IPR052162">
    <property type="entry name" value="Sensor_kinase/Photoreceptor"/>
</dbReference>
<name>A0A4R6TF77_9FLAO</name>
<dbReference type="PROSITE" id="PS50113">
    <property type="entry name" value="PAC"/>
    <property type="match status" value="1"/>
</dbReference>
<sequence length="668" mass="76580">MLCKKQQLTTFIEVPQQTNYMKTKKFKHLSSILTFSIIISSSLTMFEWIFHKRILFTVNEDGATTKFNTAVLFLLSIISLMISRGRQKKYKIAFSFFTYTILTISLLTLIEYIFNIDLFIDNLLVKDTITKIYPGRMSEATAACFIFFSIGLTGLKSTNRAYIATTQHVALITTAVSSIIIISFALRVPIEAKIDFFKTMSIQSSLGFIIISFLLVLKSYNIGFKETILGNNYGSKSLQKLLPFIILIPFFLSFLMLTLINEKVIGAQSGIIVYTLILILSGFLYTYIVSIGLNKSDYLRQKLEKNLINKNRELLQFKEALDKIAIVAITDEDTKIKYVNDNFCEISKYTKEEIIGNTNEIVRSDYHPDSFFSEAWETVSSGNPWFGEVKNRAKDGTLYWTETAIVPLKNRVNYINEYMAIQLDISKRKEAEELLASKYVKTLEQKNKELEQFSYITSHDLQEPLRTISTFSELLYKQYHDKLDDNAKQLFTFIKKATHRMSDLITNLLDYSRLGREREITKVNCNTLIKDIIEDLNSTITQTNTTIIYDNNLPTIDAYPTELRLLFQNLISNAIKFAKKDVPPIVSIKAKKKKHAWKFSVKDNGIGIPEKFQDKIFAIFQRLHLEDEYEGTGIGLAHCQKIVGMHGGEIGVKSKINEGSTFFFTIPN</sequence>
<dbReference type="GO" id="GO:0000155">
    <property type="term" value="F:phosphorelay sensor kinase activity"/>
    <property type="evidence" value="ECO:0007669"/>
    <property type="project" value="InterPro"/>
</dbReference>
<dbReference type="SUPFAM" id="SSF47384">
    <property type="entry name" value="Homodimeric domain of signal transducing histidine kinase"/>
    <property type="match status" value="1"/>
</dbReference>
<dbReference type="InterPro" id="IPR035965">
    <property type="entry name" value="PAS-like_dom_sf"/>
</dbReference>
<keyword evidence="3" id="KW-0597">Phosphoprotein</keyword>
<comment type="caution">
    <text evidence="10">The sequence shown here is derived from an EMBL/GenBank/DDBJ whole genome shotgun (WGS) entry which is preliminary data.</text>
</comment>
<dbReference type="InterPro" id="IPR003661">
    <property type="entry name" value="HisK_dim/P_dom"/>
</dbReference>
<dbReference type="AlphaFoldDB" id="A0A4R6TF77"/>
<dbReference type="InterPro" id="IPR005467">
    <property type="entry name" value="His_kinase_dom"/>
</dbReference>
<feature type="transmembrane region" description="Helical" evidence="6">
    <location>
        <begin position="241"/>
        <end position="260"/>
    </location>
</feature>
<dbReference type="PRINTS" id="PR00344">
    <property type="entry name" value="BCTRLSENSOR"/>
</dbReference>
<dbReference type="Proteomes" id="UP000295390">
    <property type="component" value="Unassembled WGS sequence"/>
</dbReference>
<dbReference type="InterPro" id="IPR000700">
    <property type="entry name" value="PAS-assoc_C"/>
</dbReference>
<keyword evidence="11" id="KW-1185">Reference proteome</keyword>
<feature type="domain" description="PAS" evidence="8">
    <location>
        <begin position="327"/>
        <end position="370"/>
    </location>
</feature>
<evidence type="ECO:0000313" key="10">
    <source>
        <dbReference type="EMBL" id="TDQ23993.1"/>
    </source>
</evidence>
<dbReference type="SMART" id="SM00387">
    <property type="entry name" value="HATPase_c"/>
    <property type="match status" value="1"/>
</dbReference>
<feature type="domain" description="Histidine kinase" evidence="7">
    <location>
        <begin position="456"/>
        <end position="668"/>
    </location>
</feature>
<dbReference type="SUPFAM" id="SSF55785">
    <property type="entry name" value="PYP-like sensor domain (PAS domain)"/>
    <property type="match status" value="1"/>
</dbReference>
<keyword evidence="6" id="KW-1133">Transmembrane helix</keyword>
<dbReference type="Gene3D" id="3.30.565.10">
    <property type="entry name" value="Histidine kinase-like ATPase, C-terminal domain"/>
    <property type="match status" value="1"/>
</dbReference>
<accession>A0A4R6TF77</accession>
<dbReference type="SUPFAM" id="SSF55874">
    <property type="entry name" value="ATPase domain of HSP90 chaperone/DNA topoisomerase II/histidine kinase"/>
    <property type="match status" value="1"/>
</dbReference>
<evidence type="ECO:0000256" key="3">
    <source>
        <dbReference type="ARBA" id="ARBA00022553"/>
    </source>
</evidence>
<dbReference type="InterPro" id="IPR003594">
    <property type="entry name" value="HATPase_dom"/>
</dbReference>
<dbReference type="FunFam" id="3.30.565.10:FF:000006">
    <property type="entry name" value="Sensor histidine kinase WalK"/>
    <property type="match status" value="1"/>
</dbReference>
<evidence type="ECO:0000259" key="8">
    <source>
        <dbReference type="PROSITE" id="PS50112"/>
    </source>
</evidence>
<dbReference type="Pfam" id="PF00512">
    <property type="entry name" value="HisKA"/>
    <property type="match status" value="1"/>
</dbReference>
<evidence type="ECO:0000259" key="9">
    <source>
        <dbReference type="PROSITE" id="PS50113"/>
    </source>
</evidence>
<dbReference type="NCBIfam" id="TIGR00229">
    <property type="entry name" value="sensory_box"/>
    <property type="match status" value="1"/>
</dbReference>
<dbReference type="PANTHER" id="PTHR43304:SF1">
    <property type="entry name" value="PAC DOMAIN-CONTAINING PROTEIN"/>
    <property type="match status" value="1"/>
</dbReference>
<evidence type="ECO:0000259" key="7">
    <source>
        <dbReference type="PROSITE" id="PS50109"/>
    </source>
</evidence>
<comment type="catalytic activity">
    <reaction evidence="1">
        <text>ATP + protein L-histidine = ADP + protein N-phospho-L-histidine.</text>
        <dbReference type="EC" id="2.7.13.3"/>
    </reaction>
</comment>
<dbReference type="Gene3D" id="1.10.287.130">
    <property type="match status" value="1"/>
</dbReference>
<evidence type="ECO:0000256" key="2">
    <source>
        <dbReference type="ARBA" id="ARBA00012438"/>
    </source>
</evidence>
<dbReference type="EMBL" id="SNYH01000005">
    <property type="protein sequence ID" value="TDQ23993.1"/>
    <property type="molecule type" value="Genomic_DNA"/>
</dbReference>
<organism evidence="10 11">
    <name type="scientific">Tenacibaculum caenipelagi</name>
    <dbReference type="NCBI Taxonomy" id="1325435"/>
    <lineage>
        <taxon>Bacteria</taxon>
        <taxon>Pseudomonadati</taxon>
        <taxon>Bacteroidota</taxon>
        <taxon>Flavobacteriia</taxon>
        <taxon>Flavobacteriales</taxon>
        <taxon>Flavobacteriaceae</taxon>
        <taxon>Tenacibaculum</taxon>
    </lineage>
</organism>
<evidence type="ECO:0000256" key="5">
    <source>
        <dbReference type="ARBA" id="ARBA00022777"/>
    </source>
</evidence>
<keyword evidence="6" id="KW-0472">Membrane</keyword>
<dbReference type="Pfam" id="PF13426">
    <property type="entry name" value="PAS_9"/>
    <property type="match status" value="1"/>
</dbReference>